<evidence type="ECO:0000256" key="4">
    <source>
        <dbReference type="ARBA" id="ARBA00022705"/>
    </source>
</evidence>
<evidence type="ECO:0000256" key="11">
    <source>
        <dbReference type="ARBA" id="ARBA00036904"/>
    </source>
</evidence>
<proteinExistence type="inferred from homology"/>
<evidence type="ECO:0000256" key="17">
    <source>
        <dbReference type="RuleBase" id="RU003476"/>
    </source>
</evidence>
<dbReference type="RefSeq" id="WP_314003356.1">
    <property type="nucleotide sequence ID" value="NZ_JASJOT010000034.1"/>
</dbReference>
<dbReference type="InterPro" id="IPR015797">
    <property type="entry name" value="NUDIX_hydrolase-like_dom_sf"/>
</dbReference>
<sequence length="126" mass="14566">MIDVVAGIIWKNDKILIARRSKNKHLPYKWEFPGGKIESGESAEKALERELKEELGIHTKTNDFFSNNIHQYEAITINLYAYNSIYLSGDITLIDHDQVEWVSTSKLLDYDFADADLPFVYKLVNL</sequence>
<dbReference type="PRINTS" id="PR00502">
    <property type="entry name" value="NUDIXFAMILY"/>
</dbReference>
<comment type="similarity">
    <text evidence="2 17">Belongs to the Nudix hydrolase family.</text>
</comment>
<dbReference type="Gene3D" id="3.90.79.10">
    <property type="entry name" value="Nucleoside Triphosphate Pyrophosphohydrolase"/>
    <property type="match status" value="1"/>
</dbReference>
<evidence type="ECO:0000259" key="18">
    <source>
        <dbReference type="PROSITE" id="PS51462"/>
    </source>
</evidence>
<dbReference type="InterPro" id="IPR020476">
    <property type="entry name" value="Nudix_hydrolase"/>
</dbReference>
<keyword evidence="20" id="KW-1185">Reference proteome</keyword>
<dbReference type="GO" id="GO:0016787">
    <property type="term" value="F:hydrolase activity"/>
    <property type="evidence" value="ECO:0007669"/>
    <property type="project" value="UniProtKB-KW"/>
</dbReference>
<name>A0ABT7CXH0_9BACT</name>
<dbReference type="PROSITE" id="PS51462">
    <property type="entry name" value="NUDIX"/>
    <property type="match status" value="1"/>
</dbReference>
<evidence type="ECO:0000256" key="10">
    <source>
        <dbReference type="ARBA" id="ARBA00035861"/>
    </source>
</evidence>
<dbReference type="EC" id="3.6.1.55" evidence="12"/>
<dbReference type="PANTHER" id="PTHR47707">
    <property type="entry name" value="8-OXO-DGTP DIPHOSPHATASE"/>
    <property type="match status" value="1"/>
</dbReference>
<dbReference type="InterPro" id="IPR020084">
    <property type="entry name" value="NUDIX_hydrolase_CS"/>
</dbReference>
<evidence type="ECO:0000256" key="3">
    <source>
        <dbReference type="ARBA" id="ARBA00022457"/>
    </source>
</evidence>
<dbReference type="InterPro" id="IPR047127">
    <property type="entry name" value="MutT-like"/>
</dbReference>
<evidence type="ECO:0000313" key="20">
    <source>
        <dbReference type="Proteomes" id="UP001228581"/>
    </source>
</evidence>
<feature type="domain" description="Nudix hydrolase" evidence="18">
    <location>
        <begin position="1"/>
        <end position="125"/>
    </location>
</feature>
<dbReference type="CDD" id="cd03425">
    <property type="entry name" value="NUDIX_MutT_NudA_like"/>
    <property type="match status" value="1"/>
</dbReference>
<evidence type="ECO:0000256" key="12">
    <source>
        <dbReference type="ARBA" id="ARBA00038905"/>
    </source>
</evidence>
<dbReference type="Pfam" id="PF00293">
    <property type="entry name" value="NUDIX"/>
    <property type="match status" value="1"/>
</dbReference>
<evidence type="ECO:0000256" key="7">
    <source>
        <dbReference type="ARBA" id="ARBA00022801"/>
    </source>
</evidence>
<comment type="cofactor">
    <cofactor evidence="1">
        <name>Mg(2+)</name>
        <dbReference type="ChEBI" id="CHEBI:18420"/>
    </cofactor>
</comment>
<evidence type="ECO:0000256" key="16">
    <source>
        <dbReference type="ARBA" id="ARBA00042798"/>
    </source>
</evidence>
<evidence type="ECO:0000256" key="2">
    <source>
        <dbReference type="ARBA" id="ARBA00005582"/>
    </source>
</evidence>
<evidence type="ECO:0000256" key="1">
    <source>
        <dbReference type="ARBA" id="ARBA00001946"/>
    </source>
</evidence>
<reference evidence="19 20" key="1">
    <citation type="submission" date="2023-05" db="EMBL/GenBank/DDBJ databases">
        <authorList>
            <person name="Zhang X."/>
        </authorList>
    </citation>
    <scope>NUCLEOTIDE SEQUENCE [LARGE SCALE GENOMIC DNA]</scope>
    <source>
        <strain evidence="19 20">DM2B3-1</strain>
    </source>
</reference>
<keyword evidence="6" id="KW-0227">DNA damage</keyword>
<dbReference type="Proteomes" id="UP001228581">
    <property type="component" value="Unassembled WGS sequence"/>
</dbReference>
<evidence type="ECO:0000256" key="15">
    <source>
        <dbReference type="ARBA" id="ARBA00041979"/>
    </source>
</evidence>
<evidence type="ECO:0000256" key="8">
    <source>
        <dbReference type="ARBA" id="ARBA00022842"/>
    </source>
</evidence>
<comment type="catalytic activity">
    <reaction evidence="10">
        <text>8-oxo-dGTP + H2O = 8-oxo-dGMP + diphosphate + H(+)</text>
        <dbReference type="Rhea" id="RHEA:31575"/>
        <dbReference type="ChEBI" id="CHEBI:15377"/>
        <dbReference type="ChEBI" id="CHEBI:15378"/>
        <dbReference type="ChEBI" id="CHEBI:33019"/>
        <dbReference type="ChEBI" id="CHEBI:63224"/>
        <dbReference type="ChEBI" id="CHEBI:77896"/>
        <dbReference type="EC" id="3.6.1.55"/>
    </reaction>
</comment>
<evidence type="ECO:0000256" key="14">
    <source>
        <dbReference type="ARBA" id="ARBA00041592"/>
    </source>
</evidence>
<evidence type="ECO:0000313" key="19">
    <source>
        <dbReference type="EMBL" id="MDJ1497632.1"/>
    </source>
</evidence>
<dbReference type="EMBL" id="JASJOT010000034">
    <property type="protein sequence ID" value="MDJ1497632.1"/>
    <property type="molecule type" value="Genomic_DNA"/>
</dbReference>
<evidence type="ECO:0000256" key="6">
    <source>
        <dbReference type="ARBA" id="ARBA00022763"/>
    </source>
</evidence>
<evidence type="ECO:0000256" key="13">
    <source>
        <dbReference type="ARBA" id="ARBA00040794"/>
    </source>
</evidence>
<evidence type="ECO:0000256" key="5">
    <source>
        <dbReference type="ARBA" id="ARBA00022723"/>
    </source>
</evidence>
<organism evidence="19 20">
    <name type="scientific">Xanthocytophaga flava</name>
    <dbReference type="NCBI Taxonomy" id="3048013"/>
    <lineage>
        <taxon>Bacteria</taxon>
        <taxon>Pseudomonadati</taxon>
        <taxon>Bacteroidota</taxon>
        <taxon>Cytophagia</taxon>
        <taxon>Cytophagales</taxon>
        <taxon>Rhodocytophagaceae</taxon>
        <taxon>Xanthocytophaga</taxon>
    </lineage>
</organism>
<keyword evidence="4" id="KW-0235">DNA replication</keyword>
<comment type="caution">
    <text evidence="19">The sequence shown here is derived from an EMBL/GenBank/DDBJ whole genome shotgun (WGS) entry which is preliminary data.</text>
</comment>
<accession>A0ABT7CXH0</accession>
<keyword evidence="8" id="KW-0460">Magnesium</keyword>
<gene>
    <name evidence="19" type="ORF">QNI19_32130</name>
</gene>
<comment type="catalytic activity">
    <reaction evidence="11">
        <text>8-oxo-GTP + H2O = 8-oxo-GMP + diphosphate + H(+)</text>
        <dbReference type="Rhea" id="RHEA:67616"/>
        <dbReference type="ChEBI" id="CHEBI:15377"/>
        <dbReference type="ChEBI" id="CHEBI:15378"/>
        <dbReference type="ChEBI" id="CHEBI:33019"/>
        <dbReference type="ChEBI" id="CHEBI:143553"/>
        <dbReference type="ChEBI" id="CHEBI:145694"/>
    </reaction>
</comment>
<evidence type="ECO:0000256" key="9">
    <source>
        <dbReference type="ARBA" id="ARBA00023204"/>
    </source>
</evidence>
<dbReference type="SUPFAM" id="SSF55811">
    <property type="entry name" value="Nudix"/>
    <property type="match status" value="1"/>
</dbReference>
<dbReference type="PANTHER" id="PTHR47707:SF1">
    <property type="entry name" value="NUDIX HYDROLASE FAMILY PROTEIN"/>
    <property type="match status" value="1"/>
</dbReference>
<protein>
    <recommendedName>
        <fullName evidence="13">8-oxo-dGTP diphosphatase</fullName>
        <ecNumber evidence="12">3.6.1.55</ecNumber>
    </recommendedName>
    <alternativeName>
        <fullName evidence="16">7,8-dihydro-8-oxoguanine-triphosphatase</fullName>
    </alternativeName>
    <alternativeName>
        <fullName evidence="15">Mutator protein MutT</fullName>
    </alternativeName>
    <alternativeName>
        <fullName evidence="14">dGTP pyrophosphohydrolase</fullName>
    </alternativeName>
</protein>
<keyword evidence="9" id="KW-0234">DNA repair</keyword>
<keyword evidence="7 17" id="KW-0378">Hydrolase</keyword>
<keyword evidence="5" id="KW-0479">Metal-binding</keyword>
<keyword evidence="3" id="KW-0515">Mutator protein</keyword>
<dbReference type="InterPro" id="IPR000086">
    <property type="entry name" value="NUDIX_hydrolase_dom"/>
</dbReference>
<dbReference type="PROSITE" id="PS00893">
    <property type="entry name" value="NUDIX_BOX"/>
    <property type="match status" value="1"/>
</dbReference>